<dbReference type="AlphaFoldDB" id="A0A0T7P7V9"/>
<accession>A0A0T7P7V9</accession>
<dbReference type="Pfam" id="PF05521">
    <property type="entry name" value="Phage_HCP"/>
    <property type="match status" value="1"/>
</dbReference>
<dbReference type="EMBL" id="CGBR01000027">
    <property type="protein sequence ID" value="CFQ70053.1"/>
    <property type="molecule type" value="Genomic_DNA"/>
</dbReference>
<protein>
    <submittedName>
        <fullName evidence="1">Bacteriophage head-tail adaptor</fullName>
    </submittedName>
</protein>
<evidence type="ECO:0000313" key="2">
    <source>
        <dbReference type="Proteomes" id="UP000048841"/>
    </source>
</evidence>
<organism evidence="1 2">
    <name type="scientific">Yersinia enterocolitica</name>
    <dbReference type="NCBI Taxonomy" id="630"/>
    <lineage>
        <taxon>Bacteria</taxon>
        <taxon>Pseudomonadati</taxon>
        <taxon>Pseudomonadota</taxon>
        <taxon>Gammaproteobacteria</taxon>
        <taxon>Enterobacterales</taxon>
        <taxon>Yersiniaceae</taxon>
        <taxon>Yersinia</taxon>
    </lineage>
</organism>
<name>A0A0T7P7V9_YEREN</name>
<dbReference type="RefSeq" id="WP_023160393.1">
    <property type="nucleotide sequence ID" value="NZ_CGBR01000027.1"/>
</dbReference>
<dbReference type="InterPro" id="IPR038666">
    <property type="entry name" value="SSP1_head-tail_sf"/>
</dbReference>
<evidence type="ECO:0000313" key="1">
    <source>
        <dbReference type="EMBL" id="CFQ70053.1"/>
    </source>
</evidence>
<dbReference type="InterPro" id="IPR008767">
    <property type="entry name" value="Phage_SPP1_head-tail_adaptor"/>
</dbReference>
<dbReference type="NCBIfam" id="TIGR01563">
    <property type="entry name" value="gp16_SPP1"/>
    <property type="match status" value="1"/>
</dbReference>
<dbReference type="Proteomes" id="UP000048841">
    <property type="component" value="Unassembled WGS sequence"/>
</dbReference>
<proteinExistence type="predicted"/>
<gene>
    <name evidence="1" type="ORF">ERS137941_03241</name>
</gene>
<reference evidence="1 2" key="1">
    <citation type="submission" date="2015-03" db="EMBL/GenBank/DDBJ databases">
        <authorList>
            <person name="Murphy D."/>
        </authorList>
    </citation>
    <scope>NUCLEOTIDE SEQUENCE [LARGE SCALE GENOMIC DNA]</scope>
    <source>
        <strain evidence="1 2">IP26249</strain>
    </source>
</reference>
<dbReference type="Gene3D" id="2.40.10.270">
    <property type="entry name" value="Bacteriophage SPP1 head-tail adaptor protein"/>
    <property type="match status" value="1"/>
</dbReference>
<sequence length="130" mass="14603">MTQRRFTEINATYRPPAPGELNKRAQFRTREDVPGNGHMGVDTLYHNKFDTWAKLSAIGDSVRIGSVQIDVAITHRIVIRYRMGVTTDDEVVINKMVYRVKGTTNLNEASRFLVITAEELGTVEAIGEGH</sequence>